<keyword evidence="3" id="KW-0949">S-adenosyl-L-methionine</keyword>
<accession>A0A366SH32</accession>
<dbReference type="Proteomes" id="UP000252800">
    <property type="component" value="Unassembled WGS sequence"/>
</dbReference>
<dbReference type="Gene3D" id="3.20.20.70">
    <property type="entry name" value="Aldolase class I"/>
    <property type="match status" value="1"/>
</dbReference>
<keyword evidence="4" id="KW-0479">Metal-binding</keyword>
<keyword evidence="6" id="KW-0411">Iron-sulfur</keyword>
<keyword evidence="2" id="KW-0004">4Fe-4S</keyword>
<dbReference type="GO" id="GO:0003824">
    <property type="term" value="F:catalytic activity"/>
    <property type="evidence" value="ECO:0007669"/>
    <property type="project" value="InterPro"/>
</dbReference>
<dbReference type="SFLD" id="SFLDG01386">
    <property type="entry name" value="main_SPASM_domain-containing"/>
    <property type="match status" value="1"/>
</dbReference>
<proteinExistence type="predicted"/>
<evidence type="ECO:0000259" key="7">
    <source>
        <dbReference type="PROSITE" id="PS51918"/>
    </source>
</evidence>
<dbReference type="InterPro" id="IPR050377">
    <property type="entry name" value="Radical_SAM_PqqE_MftC-like"/>
</dbReference>
<dbReference type="SMART" id="SM00729">
    <property type="entry name" value="Elp3"/>
    <property type="match status" value="1"/>
</dbReference>
<keyword evidence="5" id="KW-0408">Iron</keyword>
<evidence type="ECO:0000313" key="8">
    <source>
        <dbReference type="EMBL" id="RBR28914.1"/>
    </source>
</evidence>
<dbReference type="GO" id="GO:0046872">
    <property type="term" value="F:metal ion binding"/>
    <property type="evidence" value="ECO:0007669"/>
    <property type="project" value="UniProtKB-KW"/>
</dbReference>
<protein>
    <recommendedName>
        <fullName evidence="7">Radical SAM core domain-containing protein</fullName>
    </recommendedName>
</protein>
<evidence type="ECO:0000256" key="6">
    <source>
        <dbReference type="ARBA" id="ARBA00023014"/>
    </source>
</evidence>
<dbReference type="GO" id="GO:0051539">
    <property type="term" value="F:4 iron, 4 sulfur cluster binding"/>
    <property type="evidence" value="ECO:0007669"/>
    <property type="project" value="UniProtKB-KW"/>
</dbReference>
<comment type="cofactor">
    <cofactor evidence="1">
        <name>[4Fe-4S] cluster</name>
        <dbReference type="ChEBI" id="CHEBI:49883"/>
    </cofactor>
</comment>
<evidence type="ECO:0000256" key="4">
    <source>
        <dbReference type="ARBA" id="ARBA00022723"/>
    </source>
</evidence>
<dbReference type="EMBL" id="LEOY01000012">
    <property type="protein sequence ID" value="RBR28914.1"/>
    <property type="molecule type" value="Genomic_DNA"/>
</dbReference>
<dbReference type="InterPro" id="IPR006638">
    <property type="entry name" value="Elp3/MiaA/NifB-like_rSAM"/>
</dbReference>
<sequence>MNKREWFDTFNKLYISKIVKQNQLIYPIYAGLKIIERCNQNCKHCWAGKSKKEPYSLSDFKKAIQVLHQFNIFHLTITGGEPLLHPDWLEIIKFAKDTIGTVELFTNGTLFTNENIKQLSNIFEECDFVQISLDGLENTYKIQRQSNLFNRLITNIQKLVSNKLNVRLNMTITHFNIDDMIEVYHLANFLGVTAISFSPVYPLRKGKELVSLVDYQKYENLAKKIENEHQINNNKIHLSIIYPIEITSKYAKHVKQEYIRKFNVDLLHWTIDSEGSIYHFMDQYSIPELYVGNIFNNSINQLKKREAEIQNNIAFFDTRYIKCESCSLNRECIGYTYKKSFPTIAFDYERCVFTN</sequence>
<dbReference type="RefSeq" id="WP_113784733.1">
    <property type="nucleotide sequence ID" value="NZ_JBECZO010000007.1"/>
</dbReference>
<dbReference type="PANTHER" id="PTHR11228">
    <property type="entry name" value="RADICAL SAM DOMAIN PROTEIN"/>
    <property type="match status" value="1"/>
</dbReference>
<dbReference type="InterPro" id="IPR007197">
    <property type="entry name" value="rSAM"/>
</dbReference>
<dbReference type="PIRSF" id="PIRSF037420">
    <property type="entry name" value="PQQ_syn_pqqE"/>
    <property type="match status" value="1"/>
</dbReference>
<comment type="caution">
    <text evidence="8">The sequence shown here is derived from an EMBL/GenBank/DDBJ whole genome shotgun (WGS) entry which is preliminary data.</text>
</comment>
<dbReference type="SFLD" id="SFLDS00029">
    <property type="entry name" value="Radical_SAM"/>
    <property type="match status" value="1"/>
</dbReference>
<reference evidence="8 9" key="1">
    <citation type="submission" date="2015-06" db="EMBL/GenBank/DDBJ databases">
        <title>The Genome Sequence of Enterococcus cecorum 170AEA1.</title>
        <authorList>
            <consortium name="The Broad Institute Genomics Platform"/>
            <consortium name="The Broad Institute Genome Sequencing Center for Infectious Disease"/>
            <person name="Earl A.M."/>
            <person name="Van Tyne D."/>
            <person name="Lebreton F."/>
            <person name="Saavedra J.T."/>
            <person name="Gilmore M.S."/>
            <person name="Manson McGuire A."/>
            <person name="Clock S."/>
            <person name="Crupain M."/>
            <person name="Rangan U."/>
            <person name="Young S."/>
            <person name="Abouelleil A."/>
            <person name="Cao P."/>
            <person name="Chapman S.B."/>
            <person name="Griggs A."/>
            <person name="Priest M."/>
            <person name="Shea T."/>
            <person name="Wortman J."/>
            <person name="Nusbaum C."/>
            <person name="Birren B."/>
        </authorList>
    </citation>
    <scope>NUCLEOTIDE SEQUENCE [LARGE SCALE GENOMIC DNA]</scope>
    <source>
        <strain evidence="8 9">170AEA1</strain>
    </source>
</reference>
<dbReference type="SUPFAM" id="SSF102114">
    <property type="entry name" value="Radical SAM enzymes"/>
    <property type="match status" value="1"/>
</dbReference>
<dbReference type="InterPro" id="IPR058240">
    <property type="entry name" value="rSAM_sf"/>
</dbReference>
<evidence type="ECO:0000313" key="9">
    <source>
        <dbReference type="Proteomes" id="UP000252800"/>
    </source>
</evidence>
<dbReference type="InterPro" id="IPR017200">
    <property type="entry name" value="PqqE-like"/>
</dbReference>
<dbReference type="CDD" id="cd01335">
    <property type="entry name" value="Radical_SAM"/>
    <property type="match status" value="1"/>
</dbReference>
<name>A0A366SH32_9ENTE</name>
<dbReference type="InterPro" id="IPR013785">
    <property type="entry name" value="Aldolase_TIM"/>
</dbReference>
<evidence type="ECO:0000256" key="5">
    <source>
        <dbReference type="ARBA" id="ARBA00023004"/>
    </source>
</evidence>
<gene>
    <name evidence="8" type="ORF">EB18_01531</name>
</gene>
<dbReference type="SFLD" id="SFLDG01067">
    <property type="entry name" value="SPASM/twitch_domain_containing"/>
    <property type="match status" value="1"/>
</dbReference>
<dbReference type="Pfam" id="PF04055">
    <property type="entry name" value="Radical_SAM"/>
    <property type="match status" value="1"/>
</dbReference>
<organism evidence="8 9">
    <name type="scientific">Enterococcus cecorum</name>
    <dbReference type="NCBI Taxonomy" id="44008"/>
    <lineage>
        <taxon>Bacteria</taxon>
        <taxon>Bacillati</taxon>
        <taxon>Bacillota</taxon>
        <taxon>Bacilli</taxon>
        <taxon>Lactobacillales</taxon>
        <taxon>Enterococcaceae</taxon>
        <taxon>Enterococcus</taxon>
    </lineage>
</organism>
<evidence type="ECO:0000256" key="3">
    <source>
        <dbReference type="ARBA" id="ARBA00022691"/>
    </source>
</evidence>
<evidence type="ECO:0000256" key="2">
    <source>
        <dbReference type="ARBA" id="ARBA00022485"/>
    </source>
</evidence>
<feature type="domain" description="Radical SAM core" evidence="7">
    <location>
        <begin position="24"/>
        <end position="228"/>
    </location>
</feature>
<dbReference type="PANTHER" id="PTHR11228:SF7">
    <property type="entry name" value="PQQA PEPTIDE CYCLASE"/>
    <property type="match status" value="1"/>
</dbReference>
<evidence type="ECO:0000256" key="1">
    <source>
        <dbReference type="ARBA" id="ARBA00001966"/>
    </source>
</evidence>
<dbReference type="AlphaFoldDB" id="A0A366SH32"/>
<dbReference type="PROSITE" id="PS51918">
    <property type="entry name" value="RADICAL_SAM"/>
    <property type="match status" value="1"/>
</dbReference>